<organism evidence="1 2">
    <name type="scientific">Ceratitis capitata</name>
    <name type="common">Mediterranean fruit fly</name>
    <name type="synonym">Tephritis capitata</name>
    <dbReference type="NCBI Taxonomy" id="7213"/>
    <lineage>
        <taxon>Eukaryota</taxon>
        <taxon>Metazoa</taxon>
        <taxon>Ecdysozoa</taxon>
        <taxon>Arthropoda</taxon>
        <taxon>Hexapoda</taxon>
        <taxon>Insecta</taxon>
        <taxon>Pterygota</taxon>
        <taxon>Neoptera</taxon>
        <taxon>Endopterygota</taxon>
        <taxon>Diptera</taxon>
        <taxon>Brachycera</taxon>
        <taxon>Muscomorpha</taxon>
        <taxon>Tephritoidea</taxon>
        <taxon>Tephritidae</taxon>
        <taxon>Ceratitis</taxon>
        <taxon>Ceratitis</taxon>
    </lineage>
</organism>
<accession>A0A811UB86</accession>
<comment type="caution">
    <text evidence="1">The sequence shown here is derived from an EMBL/GenBank/DDBJ whole genome shotgun (WGS) entry which is preliminary data.</text>
</comment>
<keyword evidence="2" id="KW-1185">Reference proteome</keyword>
<evidence type="ECO:0000313" key="2">
    <source>
        <dbReference type="Proteomes" id="UP000606786"/>
    </source>
</evidence>
<sequence length="471" mass="52127">MNLLLAQYYFSRHHKMKFAAILAFCVTTFVVVHCAIDIPKYVKLHATKSDKAIDFKLNNVIDSGPITSEIFILSAKQQIRTHQSPVLQKYAPYVPSRRKNITTAKPVPTPIIEEYTSTQNKVPTEMTQTTEMTTVGSDLAGVSITDGFNDLDTTTMLSTTDSMTPDGITTDFTFPISSTTNKIRTEISTEDLNNIEFSSTAAEETTPTTIFTTEPNIEKEDATTESIIPTENEFDVNEVSEQSTVDSKYSTTECSTTEYSTAEYSTTEYSTTEYYEVNDQSGSTKQDSTESVTLSTHLYSTSDIDSTTMEEILTTPTESASIIISTTTTAPISATTETRETLVEDSAFTPSTTLMQESIFTGEFNFNFETTTAVDELRTSTIDIGNESTGITQDLSTTDALSTHTSADIVTDSPEYNTAPIEYVFPQQNITANITRNNFGRNGKNINFANMLPQPIKYTYDTDVMPTLDDY</sequence>
<name>A0A811UB86_CERCA</name>
<dbReference type="Proteomes" id="UP000606786">
    <property type="component" value="Unassembled WGS sequence"/>
</dbReference>
<gene>
    <name evidence="1" type="ORF">CCAP1982_LOCUS3916</name>
</gene>
<evidence type="ECO:0000313" key="1">
    <source>
        <dbReference type="EMBL" id="CAD6995197.1"/>
    </source>
</evidence>
<dbReference type="AlphaFoldDB" id="A0A811UB86"/>
<reference evidence="1" key="1">
    <citation type="submission" date="2020-11" db="EMBL/GenBank/DDBJ databases">
        <authorList>
            <person name="Whitehead M."/>
        </authorList>
    </citation>
    <scope>NUCLEOTIDE SEQUENCE</scope>
    <source>
        <strain evidence="1">EGII</strain>
    </source>
</reference>
<dbReference type="EMBL" id="CAJHJT010000001">
    <property type="protein sequence ID" value="CAD6995197.1"/>
    <property type="molecule type" value="Genomic_DNA"/>
</dbReference>
<protein>
    <submittedName>
        <fullName evidence="1">(Mediterranean fruit fly) hypothetical protein</fullName>
    </submittedName>
</protein>
<proteinExistence type="predicted"/>